<protein>
    <submittedName>
        <fullName evidence="1">Phage major tail protein 2</fullName>
    </submittedName>
</protein>
<dbReference type="OrthoDB" id="2988872at2"/>
<dbReference type="Proteomes" id="UP000052015">
    <property type="component" value="Unassembled WGS sequence"/>
</dbReference>
<dbReference type="EMBL" id="LKHP01000017">
    <property type="protein sequence ID" value="KRQ86054.1"/>
    <property type="molecule type" value="Genomic_DNA"/>
</dbReference>
<evidence type="ECO:0000313" key="2">
    <source>
        <dbReference type="Proteomes" id="UP000052015"/>
    </source>
</evidence>
<dbReference type="RefSeq" id="WP_057979475.1">
    <property type="nucleotide sequence ID" value="NZ_LKHP01000017.1"/>
</dbReference>
<dbReference type="AlphaFoldDB" id="A0A0R3JRF5"/>
<gene>
    <name evidence="1" type="ORF">ABG79_02186</name>
</gene>
<dbReference type="Pfam" id="PF06199">
    <property type="entry name" value="Phage_tail_2"/>
    <property type="match status" value="1"/>
</dbReference>
<dbReference type="STRING" id="908809.ABG79_02186"/>
<organism evidence="1 2">
    <name type="scientific">Caloramator mitchellensis</name>
    <dbReference type="NCBI Taxonomy" id="908809"/>
    <lineage>
        <taxon>Bacteria</taxon>
        <taxon>Bacillati</taxon>
        <taxon>Bacillota</taxon>
        <taxon>Clostridia</taxon>
        <taxon>Eubacteriales</taxon>
        <taxon>Clostridiaceae</taxon>
        <taxon>Caloramator</taxon>
    </lineage>
</organism>
<sequence length="128" mass="13853">MAIAGKGGSVYIGANKVSEISNWSIDCETDNIEITNFDSNGWKEFIAGLKEWKGSFEGNFNPSDTNGQRALITAWQNGTTVSLELRIDATKKLAGTAYVNFSIEMPVDDKGTFKCDFQGTGALTVTLT</sequence>
<accession>A0A0R3JRF5</accession>
<proteinExistence type="predicted"/>
<name>A0A0R3JRF5_CALMK</name>
<dbReference type="NCBIfam" id="NF047353">
    <property type="entry name" value="tube_lmo2291"/>
    <property type="match status" value="1"/>
</dbReference>
<reference evidence="1 2" key="1">
    <citation type="submission" date="2015-09" db="EMBL/GenBank/DDBJ databases">
        <title>Draft genome sequence of a Caloramator mitchellensis, a moderate thermophile from the Great Artesian Basin of Australia.</title>
        <authorList>
            <person name="Patel B.K."/>
        </authorList>
    </citation>
    <scope>NUCLEOTIDE SEQUENCE [LARGE SCALE GENOMIC DNA]</scope>
    <source>
        <strain evidence="1 2">VF08</strain>
    </source>
</reference>
<dbReference type="Gene3D" id="4.10.410.40">
    <property type="match status" value="1"/>
</dbReference>
<keyword evidence="2" id="KW-1185">Reference proteome</keyword>
<comment type="caution">
    <text evidence="1">The sequence shown here is derived from an EMBL/GenBank/DDBJ whole genome shotgun (WGS) entry which is preliminary data.</text>
</comment>
<evidence type="ECO:0000313" key="1">
    <source>
        <dbReference type="EMBL" id="KRQ86054.1"/>
    </source>
</evidence>
<dbReference type="InterPro" id="IPR011855">
    <property type="entry name" value="Phgtail_TP901_1"/>
</dbReference>